<dbReference type="AlphaFoldDB" id="A0A0K2UW19"/>
<protein>
    <submittedName>
        <fullName evidence="2">Uncharacterized protein</fullName>
    </submittedName>
</protein>
<name>A0A0K2UW19_LEPSM</name>
<keyword evidence="1" id="KW-0472">Membrane</keyword>
<sequence length="65" mass="7630">MDVAVILANLLVDILSLLQNILQIIKVNMWIIVFFFLTCPFDNGFSSLVIRHEIIRYYYSCETFV</sequence>
<reference evidence="2" key="1">
    <citation type="submission" date="2014-05" db="EMBL/GenBank/DDBJ databases">
        <authorList>
            <person name="Chronopoulou M."/>
        </authorList>
    </citation>
    <scope>NUCLEOTIDE SEQUENCE</scope>
    <source>
        <tissue evidence="2">Whole organism</tissue>
    </source>
</reference>
<proteinExistence type="predicted"/>
<dbReference type="EMBL" id="HACA01024919">
    <property type="protein sequence ID" value="CDW42280.1"/>
    <property type="molecule type" value="Transcribed_RNA"/>
</dbReference>
<organism evidence="2">
    <name type="scientific">Lepeophtheirus salmonis</name>
    <name type="common">Salmon louse</name>
    <name type="synonym">Caligus salmonis</name>
    <dbReference type="NCBI Taxonomy" id="72036"/>
    <lineage>
        <taxon>Eukaryota</taxon>
        <taxon>Metazoa</taxon>
        <taxon>Ecdysozoa</taxon>
        <taxon>Arthropoda</taxon>
        <taxon>Crustacea</taxon>
        <taxon>Multicrustacea</taxon>
        <taxon>Hexanauplia</taxon>
        <taxon>Copepoda</taxon>
        <taxon>Siphonostomatoida</taxon>
        <taxon>Caligidae</taxon>
        <taxon>Lepeophtheirus</taxon>
    </lineage>
</organism>
<keyword evidence="1" id="KW-0812">Transmembrane</keyword>
<keyword evidence="1" id="KW-1133">Transmembrane helix</keyword>
<feature type="transmembrane region" description="Helical" evidence="1">
    <location>
        <begin position="20"/>
        <end position="41"/>
    </location>
</feature>
<evidence type="ECO:0000313" key="2">
    <source>
        <dbReference type="EMBL" id="CDW42280.1"/>
    </source>
</evidence>
<accession>A0A0K2UW19</accession>
<evidence type="ECO:0000256" key="1">
    <source>
        <dbReference type="SAM" id="Phobius"/>
    </source>
</evidence>